<name>A0A0C7QF45_PARSO</name>
<dbReference type="AlphaFoldDB" id="A0A0C7QF45"/>
<evidence type="ECO:0000313" key="3">
    <source>
        <dbReference type="EMBL" id="CEQ02011.1"/>
    </source>
</evidence>
<protein>
    <submittedName>
        <fullName evidence="3">Putative phage terminase</fullName>
    </submittedName>
</protein>
<dbReference type="InterPro" id="IPR005021">
    <property type="entry name" value="Terminase_largesu-like"/>
</dbReference>
<organism evidence="3 4">
    <name type="scientific">Paraclostridium sordellii</name>
    <name type="common">Clostridium sordellii</name>
    <dbReference type="NCBI Taxonomy" id="1505"/>
    <lineage>
        <taxon>Bacteria</taxon>
        <taxon>Bacillati</taxon>
        <taxon>Bacillota</taxon>
        <taxon>Clostridia</taxon>
        <taxon>Peptostreptococcales</taxon>
        <taxon>Peptostreptococcaceae</taxon>
        <taxon>Paraclostridium</taxon>
    </lineage>
</organism>
<dbReference type="Pfam" id="PF03354">
    <property type="entry name" value="TerL_ATPase"/>
    <property type="match status" value="1"/>
</dbReference>
<evidence type="ECO:0000313" key="4">
    <source>
        <dbReference type="Proteomes" id="UP000049127"/>
    </source>
</evidence>
<gene>
    <name evidence="3" type="ORF">R28058_33801</name>
</gene>
<dbReference type="EMBL" id="CEKZ01000001">
    <property type="protein sequence ID" value="CEQ02011.1"/>
    <property type="molecule type" value="Genomic_DNA"/>
</dbReference>
<dbReference type="Gene3D" id="3.40.50.300">
    <property type="entry name" value="P-loop containing nucleotide triphosphate hydrolases"/>
    <property type="match status" value="1"/>
</dbReference>
<dbReference type="InterPro" id="IPR046461">
    <property type="entry name" value="TerL_ATPase"/>
</dbReference>
<evidence type="ECO:0000259" key="1">
    <source>
        <dbReference type="Pfam" id="PF03354"/>
    </source>
</evidence>
<reference evidence="3 4" key="1">
    <citation type="submission" date="2015-01" db="EMBL/GenBank/DDBJ databases">
        <authorList>
            <person name="Aslett A.Martin."/>
            <person name="De Silva Nishadi"/>
        </authorList>
    </citation>
    <scope>NUCLEOTIDE SEQUENCE [LARGE SCALE GENOMIC DNA]</scope>
    <source>
        <strain evidence="3 4">R28058</strain>
    </source>
</reference>
<accession>A0A0C7QF45</accession>
<evidence type="ECO:0000259" key="2">
    <source>
        <dbReference type="Pfam" id="PF20441"/>
    </source>
</evidence>
<dbReference type="PANTHER" id="PTHR41287">
    <property type="match status" value="1"/>
</dbReference>
<dbReference type="GO" id="GO:0004519">
    <property type="term" value="F:endonuclease activity"/>
    <property type="evidence" value="ECO:0007669"/>
    <property type="project" value="InterPro"/>
</dbReference>
<feature type="domain" description="Terminase large subunit-like endonuclease" evidence="2">
    <location>
        <begin position="260"/>
        <end position="554"/>
    </location>
</feature>
<dbReference type="PANTHER" id="PTHR41287:SF1">
    <property type="entry name" value="PROTEIN YMFN"/>
    <property type="match status" value="1"/>
</dbReference>
<sequence>MKIDRVTRYALDVVEGREIAGKNVILACKRHLEDLEKSKLAPYIYEFDEDLALESIEFFESLRFTDGEIAGQEVELFGFQDFIIGSLFGWVSKETGYRRFRKSYVQLARKNAKSLLNSGLAIKLSAFDNYPNAQVYCTATKMKQARIVWEQASKFINAESDLKELFKIKDHDAIIESLYSGGKIMALGRDTGTIDGFDPHGGIIDEFHSHRTNQMVKLLEDGSVNQAESLISIITTAGFNLNGPCYKEWEYCKSVLEGIVSNDEYFIYIAQMDEDDDIWNPENWCKANPLVAKLPKGLENLKRFAKEAMQKGGEDLRNFLTKSLNIWYEFSDDQYIGPEKFKACESKKTLEDFRGQKCYVGLDLSSGGDLTSLALIFVYYVEGVKKYFIHSHSFIPKNRVKEHIKSDNVPYDVWIKAKLLTVTETLGGIKTDYKYIIAYLKSLIEEYDLKIEQLGYDPHNADTFLSDLEELGCDCIEIYQSPKWLNDATEDFRLEVEAGNVEYNKENELLSWSVVNAKTVSNSSGEIKIDKDRRNKRIDPVDSVIDAYKLAFKEERLSDINETVDRYFDIMGWN</sequence>
<dbReference type="RefSeq" id="WP_206541669.1">
    <property type="nucleotide sequence ID" value="NZ_CEKZ01000001.1"/>
</dbReference>
<dbReference type="InterPro" id="IPR046462">
    <property type="entry name" value="TerL_nuclease"/>
</dbReference>
<proteinExistence type="predicted"/>
<dbReference type="Pfam" id="PF20441">
    <property type="entry name" value="TerL_nuclease"/>
    <property type="match status" value="1"/>
</dbReference>
<dbReference type="Proteomes" id="UP000049127">
    <property type="component" value="Unassembled WGS sequence"/>
</dbReference>
<feature type="domain" description="Terminase large subunit-like ATPase" evidence="1">
    <location>
        <begin position="79"/>
        <end position="253"/>
    </location>
</feature>
<dbReference type="InterPro" id="IPR027417">
    <property type="entry name" value="P-loop_NTPase"/>
</dbReference>